<gene>
    <name evidence="2" type="ORF">K505DRAFT_388109</name>
</gene>
<dbReference type="EMBL" id="MU001762">
    <property type="protein sequence ID" value="KAF2799573.1"/>
    <property type="molecule type" value="Genomic_DNA"/>
</dbReference>
<feature type="compositionally biased region" description="Polar residues" evidence="1">
    <location>
        <begin position="160"/>
        <end position="171"/>
    </location>
</feature>
<dbReference type="AlphaFoldDB" id="A0A6A6XTM3"/>
<proteinExistence type="predicted"/>
<dbReference type="Proteomes" id="UP000799757">
    <property type="component" value="Unassembled WGS sequence"/>
</dbReference>
<evidence type="ECO:0000313" key="3">
    <source>
        <dbReference type="Proteomes" id="UP000799757"/>
    </source>
</evidence>
<feature type="region of interest" description="Disordered" evidence="1">
    <location>
        <begin position="144"/>
        <end position="171"/>
    </location>
</feature>
<evidence type="ECO:0000313" key="2">
    <source>
        <dbReference type="EMBL" id="KAF2799573.1"/>
    </source>
</evidence>
<evidence type="ECO:0000256" key="1">
    <source>
        <dbReference type="SAM" id="MobiDB-lite"/>
    </source>
</evidence>
<protein>
    <submittedName>
        <fullName evidence="2">Uncharacterized protein</fullName>
    </submittedName>
</protein>
<sequence length="422" mass="47231">MNTLQGLSSALDETVAQTPEGRSSDSAIILPSRLLKTAQPNYLYVSPLNRQWDEYEEDEKDELDCMSGGDPPQTPIKSSSSSILRSPGKTPASLSKTLRESPLKGSGIVNNLWDPDEDEFPNWPGNEELDQVLDTYRSRYGTAKHTRPRGILETAPPTDGATTARGTESTSLEPCHYTKEVTEEELLDMASELKDKSCGNPLGTDLHDEVMEQFFSKRCPALPASFPARHMHLLEWQALLSSSDQTTQLASPRLCDAVATILHETHPRCLSDFLDPNVKVFEWRRNVHRIVIRRVGNAVLVGTYRDLGFVYLWSSYVRSTIDFTGKWLQVYAGVTRGATKVLPTGPAWDEFEEVDPPSDIRPTDQKYALYVGRMVSRLLVEGRAWQNLGYPYTVEWEADGKVWNSRERDSQGLMDGADGDGD</sequence>
<organism evidence="2 3">
    <name type="scientific">Melanomma pulvis-pyrius CBS 109.77</name>
    <dbReference type="NCBI Taxonomy" id="1314802"/>
    <lineage>
        <taxon>Eukaryota</taxon>
        <taxon>Fungi</taxon>
        <taxon>Dikarya</taxon>
        <taxon>Ascomycota</taxon>
        <taxon>Pezizomycotina</taxon>
        <taxon>Dothideomycetes</taxon>
        <taxon>Pleosporomycetidae</taxon>
        <taxon>Pleosporales</taxon>
        <taxon>Melanommataceae</taxon>
        <taxon>Melanomma</taxon>
    </lineage>
</organism>
<reference evidence="2" key="1">
    <citation type="journal article" date="2020" name="Stud. Mycol.">
        <title>101 Dothideomycetes genomes: a test case for predicting lifestyles and emergence of pathogens.</title>
        <authorList>
            <person name="Haridas S."/>
            <person name="Albert R."/>
            <person name="Binder M."/>
            <person name="Bloem J."/>
            <person name="Labutti K."/>
            <person name="Salamov A."/>
            <person name="Andreopoulos B."/>
            <person name="Baker S."/>
            <person name="Barry K."/>
            <person name="Bills G."/>
            <person name="Bluhm B."/>
            <person name="Cannon C."/>
            <person name="Castanera R."/>
            <person name="Culley D."/>
            <person name="Daum C."/>
            <person name="Ezra D."/>
            <person name="Gonzalez J."/>
            <person name="Henrissat B."/>
            <person name="Kuo A."/>
            <person name="Liang C."/>
            <person name="Lipzen A."/>
            <person name="Lutzoni F."/>
            <person name="Magnuson J."/>
            <person name="Mondo S."/>
            <person name="Nolan M."/>
            <person name="Ohm R."/>
            <person name="Pangilinan J."/>
            <person name="Park H.-J."/>
            <person name="Ramirez L."/>
            <person name="Alfaro M."/>
            <person name="Sun H."/>
            <person name="Tritt A."/>
            <person name="Yoshinaga Y."/>
            <person name="Zwiers L.-H."/>
            <person name="Turgeon B."/>
            <person name="Goodwin S."/>
            <person name="Spatafora J."/>
            <person name="Crous P."/>
            <person name="Grigoriev I."/>
        </authorList>
    </citation>
    <scope>NUCLEOTIDE SEQUENCE</scope>
    <source>
        <strain evidence="2">CBS 109.77</strain>
    </source>
</reference>
<dbReference type="OrthoDB" id="5395789at2759"/>
<feature type="compositionally biased region" description="Polar residues" evidence="1">
    <location>
        <begin position="15"/>
        <end position="26"/>
    </location>
</feature>
<feature type="region of interest" description="Disordered" evidence="1">
    <location>
        <begin position="57"/>
        <end position="96"/>
    </location>
</feature>
<keyword evidence="3" id="KW-1185">Reference proteome</keyword>
<feature type="region of interest" description="Disordered" evidence="1">
    <location>
        <begin position="1"/>
        <end position="26"/>
    </location>
</feature>
<name>A0A6A6XTM3_9PLEO</name>
<accession>A0A6A6XTM3</accession>